<dbReference type="CDD" id="cd11386">
    <property type="entry name" value="MCP_signal"/>
    <property type="match status" value="1"/>
</dbReference>
<organism evidence="9 10">
    <name type="scientific">Gellertiella hungarica</name>
    <dbReference type="NCBI Taxonomy" id="1572859"/>
    <lineage>
        <taxon>Bacteria</taxon>
        <taxon>Pseudomonadati</taxon>
        <taxon>Pseudomonadota</taxon>
        <taxon>Alphaproteobacteria</taxon>
        <taxon>Hyphomicrobiales</taxon>
        <taxon>Rhizobiaceae</taxon>
        <taxon>Gellertiella</taxon>
    </lineage>
</organism>
<feature type="domain" description="Methyl-accepting transducer" evidence="5">
    <location>
        <begin position="301"/>
        <end position="530"/>
    </location>
</feature>
<dbReference type="PANTHER" id="PTHR43531:SF11">
    <property type="entry name" value="METHYL-ACCEPTING CHEMOTAXIS PROTEIN 3"/>
    <property type="match status" value="1"/>
</dbReference>
<keyword evidence="10" id="KW-1185">Reference proteome</keyword>
<dbReference type="SMART" id="SM00283">
    <property type="entry name" value="MA"/>
    <property type="match status" value="1"/>
</dbReference>
<dbReference type="EMBL" id="JACIEZ010000007">
    <property type="protein sequence ID" value="MBB4066165.1"/>
    <property type="molecule type" value="Genomic_DNA"/>
</dbReference>
<feature type="domain" description="PAC" evidence="7">
    <location>
        <begin position="203"/>
        <end position="255"/>
    </location>
</feature>
<reference evidence="9 10" key="1">
    <citation type="submission" date="2020-08" db="EMBL/GenBank/DDBJ databases">
        <title>Genomic Encyclopedia of Type Strains, Phase IV (KMG-IV): sequencing the most valuable type-strain genomes for metagenomic binning, comparative biology and taxonomic classification.</title>
        <authorList>
            <person name="Goeker M."/>
        </authorList>
    </citation>
    <scope>NUCLEOTIDE SEQUENCE [LARGE SCALE GENOMIC DNA]</scope>
    <source>
        <strain evidence="9 10">DSM 29853</strain>
    </source>
</reference>
<dbReference type="PROSITE" id="PS50112">
    <property type="entry name" value="PAS"/>
    <property type="match status" value="1"/>
</dbReference>
<evidence type="ECO:0000259" key="8">
    <source>
        <dbReference type="PROSITE" id="PS50885"/>
    </source>
</evidence>
<comment type="subcellular location">
    <subcellularLocation>
        <location evidence="1">Membrane</location>
    </subcellularLocation>
</comment>
<feature type="domain" description="PAS" evidence="6">
    <location>
        <begin position="144"/>
        <end position="174"/>
    </location>
</feature>
<evidence type="ECO:0000256" key="3">
    <source>
        <dbReference type="ARBA" id="ARBA00029447"/>
    </source>
</evidence>
<dbReference type="GO" id="GO:0016020">
    <property type="term" value="C:membrane"/>
    <property type="evidence" value="ECO:0007669"/>
    <property type="project" value="UniProtKB-SubCell"/>
</dbReference>
<keyword evidence="4" id="KW-0807">Transducer</keyword>
<dbReference type="NCBIfam" id="TIGR00229">
    <property type="entry name" value="sensory_box"/>
    <property type="match status" value="1"/>
</dbReference>
<gene>
    <name evidence="9" type="ORF">GGR23_003378</name>
</gene>
<dbReference type="InterPro" id="IPR051310">
    <property type="entry name" value="MCP_chemotaxis"/>
</dbReference>
<dbReference type="Proteomes" id="UP000528286">
    <property type="component" value="Unassembled WGS sequence"/>
</dbReference>
<dbReference type="PROSITE" id="PS50113">
    <property type="entry name" value="PAC"/>
    <property type="match status" value="1"/>
</dbReference>
<dbReference type="GO" id="GO:0006935">
    <property type="term" value="P:chemotaxis"/>
    <property type="evidence" value="ECO:0007669"/>
    <property type="project" value="UniProtKB-KW"/>
</dbReference>
<dbReference type="PROSITE" id="PS50885">
    <property type="entry name" value="HAMP"/>
    <property type="match status" value="1"/>
</dbReference>
<dbReference type="Pfam" id="PF08447">
    <property type="entry name" value="PAS_3"/>
    <property type="match status" value="1"/>
</dbReference>
<sequence length="564" mass="61029">MFPTITRKSGLKLEALQAIQANVMIADRDLNITFMNEAVIELLKDVEADLRKELPHFSVDGLIGSNIDVFHKNPGHQRKMLAALSARHEATITIGPHVFDLIVTPLKRRGTVTGFVVEWSNARERLLNLDYAAQIAAIGRSQAIIEFTPTGEIISANANFLNLMGYTLDEIRGRPHRLFVERDYGESAEYAAFWAGLAAGQYRASEFRRLTKDGSIVVISGSYNPIFDQNGKVVKVVKFANDVTRRVNTVNALGDALTRLCAGDFGFQLEEKFAPEFEQLREDLNRSVRQLNDTFVEISRSVRTISDGSHDISEAIQNLSRRTESQAATLEETAAALDQITVNVSNSTSRAGEASQVAARANSSAEESGAVVANAVNAMGQIEESSRRISSIISVIDEIAFQTNLLALNAGVEAARAGEAGRGFAVVAQEVRELAQRSAKAAKEIKDLIHSSASEVSRGVQLVSETGGALKAINELIFVINDHMKAISVSSHEQSSGLQSINQAVNTMDQGTQQNAAMVEESSAASGTLAVECNKLLGMIAQFRLSERGQAAQGQSVRLARSAA</sequence>
<dbReference type="InterPro" id="IPR004089">
    <property type="entry name" value="MCPsignal_dom"/>
</dbReference>
<proteinExistence type="inferred from homology"/>
<evidence type="ECO:0000313" key="9">
    <source>
        <dbReference type="EMBL" id="MBB4066165.1"/>
    </source>
</evidence>
<dbReference type="PROSITE" id="PS50111">
    <property type="entry name" value="CHEMOTAXIS_TRANSDUC_2"/>
    <property type="match status" value="1"/>
</dbReference>
<accession>A0A7W6J7D7</accession>
<evidence type="ECO:0000313" key="10">
    <source>
        <dbReference type="Proteomes" id="UP000528286"/>
    </source>
</evidence>
<dbReference type="InterPro" id="IPR003660">
    <property type="entry name" value="HAMP_dom"/>
</dbReference>
<dbReference type="InterPro" id="IPR000014">
    <property type="entry name" value="PAS"/>
</dbReference>
<evidence type="ECO:0000259" key="7">
    <source>
        <dbReference type="PROSITE" id="PS50113"/>
    </source>
</evidence>
<feature type="domain" description="HAMP" evidence="8">
    <location>
        <begin position="244"/>
        <end position="296"/>
    </location>
</feature>
<dbReference type="Pfam" id="PF13188">
    <property type="entry name" value="PAS_8"/>
    <property type="match status" value="1"/>
</dbReference>
<dbReference type="InterPro" id="IPR013655">
    <property type="entry name" value="PAS_fold_3"/>
</dbReference>
<dbReference type="FunFam" id="1.10.287.950:FF:000001">
    <property type="entry name" value="Methyl-accepting chemotaxis sensory transducer"/>
    <property type="match status" value="1"/>
</dbReference>
<dbReference type="SUPFAM" id="SSF58104">
    <property type="entry name" value="Methyl-accepting chemotaxis protein (MCP) signaling domain"/>
    <property type="match status" value="1"/>
</dbReference>
<dbReference type="SUPFAM" id="SSF55785">
    <property type="entry name" value="PYP-like sensor domain (PAS domain)"/>
    <property type="match status" value="1"/>
</dbReference>
<name>A0A7W6J7D7_9HYPH</name>
<evidence type="ECO:0000259" key="6">
    <source>
        <dbReference type="PROSITE" id="PS50112"/>
    </source>
</evidence>
<comment type="similarity">
    <text evidence="3">Belongs to the methyl-accepting chemotaxis (MCP) protein family.</text>
</comment>
<dbReference type="InterPro" id="IPR000700">
    <property type="entry name" value="PAS-assoc_C"/>
</dbReference>
<dbReference type="Gene3D" id="3.30.450.20">
    <property type="entry name" value="PAS domain"/>
    <property type="match status" value="2"/>
</dbReference>
<keyword evidence="2" id="KW-0145">Chemotaxis</keyword>
<dbReference type="InterPro" id="IPR001610">
    <property type="entry name" value="PAC"/>
</dbReference>
<comment type="caution">
    <text evidence="9">The sequence shown here is derived from an EMBL/GenBank/DDBJ whole genome shotgun (WGS) entry which is preliminary data.</text>
</comment>
<dbReference type="AlphaFoldDB" id="A0A7W6J7D7"/>
<evidence type="ECO:0000256" key="4">
    <source>
        <dbReference type="PROSITE-ProRule" id="PRU00284"/>
    </source>
</evidence>
<dbReference type="PANTHER" id="PTHR43531">
    <property type="entry name" value="PROTEIN ICFG"/>
    <property type="match status" value="1"/>
</dbReference>
<dbReference type="RefSeq" id="WP_246365664.1">
    <property type="nucleotide sequence ID" value="NZ_JACIEZ010000007.1"/>
</dbReference>
<dbReference type="InterPro" id="IPR035965">
    <property type="entry name" value="PAS-like_dom_sf"/>
</dbReference>
<evidence type="ECO:0000256" key="2">
    <source>
        <dbReference type="ARBA" id="ARBA00022500"/>
    </source>
</evidence>
<dbReference type="CDD" id="cd00130">
    <property type="entry name" value="PAS"/>
    <property type="match status" value="1"/>
</dbReference>
<dbReference type="Pfam" id="PF00015">
    <property type="entry name" value="MCPsignal"/>
    <property type="match status" value="1"/>
</dbReference>
<evidence type="ECO:0000256" key="1">
    <source>
        <dbReference type="ARBA" id="ARBA00004370"/>
    </source>
</evidence>
<dbReference type="Gene3D" id="1.10.287.950">
    <property type="entry name" value="Methyl-accepting chemotaxis protein"/>
    <property type="match status" value="1"/>
</dbReference>
<dbReference type="GO" id="GO:0007165">
    <property type="term" value="P:signal transduction"/>
    <property type="evidence" value="ECO:0007669"/>
    <property type="project" value="UniProtKB-KW"/>
</dbReference>
<evidence type="ECO:0000259" key="5">
    <source>
        <dbReference type="PROSITE" id="PS50111"/>
    </source>
</evidence>
<protein>
    <submittedName>
        <fullName evidence="9">Methyl-accepting chemotaxis protein</fullName>
    </submittedName>
</protein>
<dbReference type="SMART" id="SM00086">
    <property type="entry name" value="PAC"/>
    <property type="match status" value="1"/>
</dbReference>